<dbReference type="AlphaFoldDB" id="A0A084VBT8"/>
<gene>
    <name evidence="2" type="ORF">ZHAS_00002126</name>
</gene>
<accession>A0A084VBT8</accession>
<dbReference type="VEuPathDB" id="VectorBase:ASIC002126"/>
<keyword evidence="2" id="KW-0808">Transferase</keyword>
<feature type="compositionally biased region" description="Polar residues" evidence="1">
    <location>
        <begin position="108"/>
        <end position="129"/>
    </location>
</feature>
<evidence type="ECO:0000256" key="1">
    <source>
        <dbReference type="SAM" id="MobiDB-lite"/>
    </source>
</evidence>
<sequence length="161" mass="17380">MMLPPPSGCEGAKHFAQESPVRAKSSLVNIFLHPAHSNATARRRCLCHCTAWNGKENSVDRFQPISGHALAHNEAHKASEQVSVSVASKLLTPVGKTFASPHRAKPKSNVNPFSTPSPKGTKVGGSSTSLPPPSAKVPCSCEKGCRVSLEFDEKQPRWYLR</sequence>
<dbReference type="GO" id="GO:0016757">
    <property type="term" value="F:glycosyltransferase activity"/>
    <property type="evidence" value="ECO:0007669"/>
    <property type="project" value="UniProtKB-KW"/>
</dbReference>
<feature type="region of interest" description="Disordered" evidence="1">
    <location>
        <begin position="97"/>
        <end position="139"/>
    </location>
</feature>
<dbReference type="EMBL" id="ATLV01009463">
    <property type="status" value="NOT_ANNOTATED_CDS"/>
    <property type="molecule type" value="Genomic_DNA"/>
</dbReference>
<evidence type="ECO:0000313" key="4">
    <source>
        <dbReference type="Proteomes" id="UP000030765"/>
    </source>
</evidence>
<dbReference type="Proteomes" id="UP000030765">
    <property type="component" value="Unassembled WGS sequence"/>
</dbReference>
<dbReference type="EMBL" id="KE524531">
    <property type="protein sequence ID" value="KFB35432.1"/>
    <property type="molecule type" value="Genomic_DNA"/>
</dbReference>
<reference evidence="3" key="2">
    <citation type="submission" date="2020-05" db="UniProtKB">
        <authorList>
            <consortium name="EnsemblMetazoa"/>
        </authorList>
    </citation>
    <scope>IDENTIFICATION</scope>
</reference>
<organism evidence="2">
    <name type="scientific">Anopheles sinensis</name>
    <name type="common">Mosquito</name>
    <dbReference type="NCBI Taxonomy" id="74873"/>
    <lineage>
        <taxon>Eukaryota</taxon>
        <taxon>Metazoa</taxon>
        <taxon>Ecdysozoa</taxon>
        <taxon>Arthropoda</taxon>
        <taxon>Hexapoda</taxon>
        <taxon>Insecta</taxon>
        <taxon>Pterygota</taxon>
        <taxon>Neoptera</taxon>
        <taxon>Endopterygota</taxon>
        <taxon>Diptera</taxon>
        <taxon>Nematocera</taxon>
        <taxon>Culicoidea</taxon>
        <taxon>Culicidae</taxon>
        <taxon>Anophelinae</taxon>
        <taxon>Anopheles</taxon>
    </lineage>
</organism>
<reference evidence="2 4" key="1">
    <citation type="journal article" date="2014" name="BMC Genomics">
        <title>Genome sequence of Anopheles sinensis provides insight into genetics basis of mosquito competence for malaria parasites.</title>
        <authorList>
            <person name="Zhou D."/>
            <person name="Zhang D."/>
            <person name="Ding G."/>
            <person name="Shi L."/>
            <person name="Hou Q."/>
            <person name="Ye Y."/>
            <person name="Xu Y."/>
            <person name="Zhou H."/>
            <person name="Xiong C."/>
            <person name="Li S."/>
            <person name="Yu J."/>
            <person name="Hong S."/>
            <person name="Yu X."/>
            <person name="Zou P."/>
            <person name="Chen C."/>
            <person name="Chang X."/>
            <person name="Wang W."/>
            <person name="Lv Y."/>
            <person name="Sun Y."/>
            <person name="Ma L."/>
            <person name="Shen B."/>
            <person name="Zhu C."/>
        </authorList>
    </citation>
    <scope>NUCLEOTIDE SEQUENCE [LARGE SCALE GENOMIC DNA]</scope>
</reference>
<keyword evidence="4" id="KW-1185">Reference proteome</keyword>
<evidence type="ECO:0000313" key="2">
    <source>
        <dbReference type="EMBL" id="KFB35432.1"/>
    </source>
</evidence>
<protein>
    <submittedName>
        <fullName evidence="2 3">CMP-N-acetylneuraminate-beta-galactosamide-alpha-2,3-sialyltransferase</fullName>
    </submittedName>
</protein>
<name>A0A084VBT8_ANOSI</name>
<evidence type="ECO:0000313" key="3">
    <source>
        <dbReference type="EnsemblMetazoa" id="ASIC002126-PA"/>
    </source>
</evidence>
<keyword evidence="2" id="KW-0328">Glycosyltransferase</keyword>
<proteinExistence type="predicted"/>
<dbReference type="EnsemblMetazoa" id="ASIC002126-RA">
    <property type="protein sequence ID" value="ASIC002126-PA"/>
    <property type="gene ID" value="ASIC002126"/>
</dbReference>